<accession>A0A413T3L1</accession>
<comment type="caution">
    <text evidence="1">The sequence shown here is derived from an EMBL/GenBank/DDBJ whole genome shotgun (WGS) entry which is preliminary data.</text>
</comment>
<protein>
    <recommendedName>
        <fullName evidence="3">Type VI secretion system baseplate subunit TssF</fullName>
    </recommendedName>
</protein>
<evidence type="ECO:0000313" key="1">
    <source>
        <dbReference type="EMBL" id="RHA78026.1"/>
    </source>
</evidence>
<evidence type="ECO:0008006" key="3">
    <source>
        <dbReference type="Google" id="ProtNLM"/>
    </source>
</evidence>
<sequence length="565" mass="65035">MKHTIFNTRQRAKEIIKEAIAVWEQSANSEHLEGIEQDPVFSLFLTALAYQANEIDNEIEQLKTEILYELEQMLVPYERTHALPATATVEVTPSESIVTQTLDHRTVFSLQDTPFTFIPLLSTRVFNSKISSIVRMDNRRWKVVLQFKEPVNNLSGMTFLIGNPHFQDLKVFANGHPLPLIKPWDYADLPLDRCFSLENLIYNQSPIFQPRHIWFDLFARQNVRLFAIDTYKAPSAMSLPNEKLELVFEFFGTDDQFLFDKELLSLNCTILANASIASATLSSSSPITRLNGPNNFSTNWQFLHLLRPEDTQMFKEEPIEIRKMTASRFNPEHLVKLATTLINRFSSDYYAFQGIDSLREGNFMDNFYVLLKKMSEGLAKSPNIYTPNLYLMLKNGNGFHPKDKSLHIDYLVTNGSTVNGLLNKKSQFNLLANGYFTSVKLVAEPMPGFDEVQNIDAENTLTRYYLTTNDRIVTPADIKILCYNELGIRFGITNDMITSIRVRTSRRTERNHCGLETQVYISLKNDPYIKRSFQEKIPMTEMLLQKMIEVRSTNILPVQVSIEIN</sequence>
<dbReference type="EMBL" id="QSFT01000004">
    <property type="protein sequence ID" value="RHA78026.1"/>
    <property type="molecule type" value="Genomic_DNA"/>
</dbReference>
<dbReference type="Proteomes" id="UP000283855">
    <property type="component" value="Unassembled WGS sequence"/>
</dbReference>
<proteinExistence type="predicted"/>
<dbReference type="AlphaFoldDB" id="A0A413T3L1"/>
<evidence type="ECO:0000313" key="2">
    <source>
        <dbReference type="Proteomes" id="UP000283855"/>
    </source>
</evidence>
<organism evidence="1 2">
    <name type="scientific">Phocaeicola coprophilus</name>
    <dbReference type="NCBI Taxonomy" id="387090"/>
    <lineage>
        <taxon>Bacteria</taxon>
        <taxon>Pseudomonadati</taxon>
        <taxon>Bacteroidota</taxon>
        <taxon>Bacteroidia</taxon>
        <taxon>Bacteroidales</taxon>
        <taxon>Bacteroidaceae</taxon>
        <taxon>Phocaeicola</taxon>
    </lineage>
</organism>
<name>A0A413T3L1_9BACT</name>
<dbReference type="RefSeq" id="WP_118399997.1">
    <property type="nucleotide sequence ID" value="NZ_CABJGD010000004.1"/>
</dbReference>
<gene>
    <name evidence="1" type="ORF">DW921_03220</name>
</gene>
<reference evidence="1 2" key="1">
    <citation type="submission" date="2018-08" db="EMBL/GenBank/DDBJ databases">
        <title>A genome reference for cultivated species of the human gut microbiota.</title>
        <authorList>
            <person name="Zou Y."/>
            <person name="Xue W."/>
            <person name="Luo G."/>
        </authorList>
    </citation>
    <scope>NUCLEOTIDE SEQUENCE [LARGE SCALE GENOMIC DNA]</scope>
    <source>
        <strain evidence="1 2">AM42-38</strain>
    </source>
</reference>